<evidence type="ECO:0000256" key="2">
    <source>
        <dbReference type="SAM" id="Phobius"/>
    </source>
</evidence>
<accession>A0A0P7ZIL0</accession>
<feature type="transmembrane region" description="Helical" evidence="2">
    <location>
        <begin position="70"/>
        <end position="91"/>
    </location>
</feature>
<protein>
    <submittedName>
        <fullName evidence="3">Uncharacterized protein</fullName>
    </submittedName>
</protein>
<keyword evidence="2" id="KW-0472">Membrane</keyword>
<evidence type="ECO:0000313" key="3">
    <source>
        <dbReference type="EMBL" id="KPQ44885.1"/>
    </source>
</evidence>
<keyword evidence="2" id="KW-0812">Transmembrane</keyword>
<dbReference type="AlphaFoldDB" id="A0A0P7ZIL0"/>
<evidence type="ECO:0000313" key="4">
    <source>
        <dbReference type="Proteomes" id="UP000050360"/>
    </source>
</evidence>
<dbReference type="EMBL" id="LKCM01000049">
    <property type="protein sequence ID" value="KPQ44885.1"/>
    <property type="molecule type" value="Genomic_DNA"/>
</dbReference>
<comment type="caution">
    <text evidence="3">The sequence shown here is derived from an EMBL/GenBank/DDBJ whole genome shotgun (WGS) entry which is preliminary data.</text>
</comment>
<sequence>MVATGYSLRQSSVSKDDTYSYFEGRTNSFSPFAIVAKAGGAQPTATVTSTPAGTPTPGSTAKPGGDAGGIPSWIIGLIILVIIGAAAYYFLVVKKNE</sequence>
<reference evidence="3 4" key="1">
    <citation type="submission" date="2015-09" db="EMBL/GenBank/DDBJ databases">
        <title>A metagenomics-based metabolic model of nitrate-dependent anaerobic oxidation of methane by Methanoperedens-like archaea.</title>
        <authorList>
            <person name="Arshad A."/>
            <person name="Speth D.R."/>
            <person name="De Graaf R.M."/>
            <person name="Op Den Camp H.J."/>
            <person name="Jetten M.S."/>
            <person name="Welte C.U."/>
        </authorList>
    </citation>
    <scope>NUCLEOTIDE SEQUENCE [LARGE SCALE GENOMIC DNA]</scope>
</reference>
<gene>
    <name evidence="3" type="ORF">MPEBLZ_00527</name>
</gene>
<name>A0A0P7ZIL0_9EURY</name>
<organism evidence="3 4">
    <name type="scientific">Candidatus Methanoperedens nitratireducens</name>
    <dbReference type="NCBI Taxonomy" id="1392998"/>
    <lineage>
        <taxon>Archaea</taxon>
        <taxon>Methanobacteriati</taxon>
        <taxon>Methanobacteriota</taxon>
        <taxon>Stenosarchaea group</taxon>
        <taxon>Methanomicrobia</taxon>
        <taxon>Methanosarcinales</taxon>
        <taxon>ANME-2 cluster</taxon>
        <taxon>Candidatus Methanoperedentaceae</taxon>
        <taxon>Candidatus Methanoperedens</taxon>
    </lineage>
</organism>
<feature type="region of interest" description="Disordered" evidence="1">
    <location>
        <begin position="43"/>
        <end position="64"/>
    </location>
</feature>
<keyword evidence="2" id="KW-1133">Transmembrane helix</keyword>
<proteinExistence type="predicted"/>
<dbReference type="Proteomes" id="UP000050360">
    <property type="component" value="Unassembled WGS sequence"/>
</dbReference>
<evidence type="ECO:0000256" key="1">
    <source>
        <dbReference type="SAM" id="MobiDB-lite"/>
    </source>
</evidence>